<dbReference type="InterPro" id="IPR052561">
    <property type="entry name" value="ComplexI_Subunit1"/>
</dbReference>
<feature type="transmembrane region" description="Helical" evidence="5">
    <location>
        <begin position="254"/>
        <end position="276"/>
    </location>
</feature>
<dbReference type="GO" id="GO:0005886">
    <property type="term" value="C:plasma membrane"/>
    <property type="evidence" value="ECO:0007669"/>
    <property type="project" value="TreeGrafter"/>
</dbReference>
<evidence type="ECO:0000256" key="2">
    <source>
        <dbReference type="ARBA" id="ARBA00022692"/>
    </source>
</evidence>
<gene>
    <name evidence="6" type="primary">hycC</name>
    <name evidence="6" type="ORF">Voc01_055530</name>
</gene>
<keyword evidence="3 5" id="KW-1133">Transmembrane helix</keyword>
<evidence type="ECO:0000256" key="4">
    <source>
        <dbReference type="ARBA" id="ARBA00023136"/>
    </source>
</evidence>
<dbReference type="Pfam" id="PF00146">
    <property type="entry name" value="NADHdh"/>
    <property type="match status" value="1"/>
</dbReference>
<dbReference type="PANTHER" id="PTHR43359:SF1">
    <property type="entry name" value="FORMATE HYDROGENLYASE SUBUNIT 4-RELATED"/>
    <property type="match status" value="1"/>
</dbReference>
<evidence type="ECO:0000313" key="7">
    <source>
        <dbReference type="Proteomes" id="UP000635606"/>
    </source>
</evidence>
<dbReference type="EMBL" id="BOPH01000082">
    <property type="protein sequence ID" value="GIJ70636.1"/>
    <property type="molecule type" value="Genomic_DNA"/>
</dbReference>
<feature type="transmembrane region" description="Helical" evidence="5">
    <location>
        <begin position="6"/>
        <end position="27"/>
    </location>
</feature>
<keyword evidence="7" id="KW-1185">Reference proteome</keyword>
<keyword evidence="4 5" id="KW-0472">Membrane</keyword>
<accession>A0A8J3ZVY1</accession>
<proteinExistence type="predicted"/>
<dbReference type="PANTHER" id="PTHR43359">
    <property type="entry name" value="FORMATE HYDROGENLYASE SUBUNIT 4"/>
    <property type="match status" value="1"/>
</dbReference>
<reference evidence="6" key="1">
    <citation type="submission" date="2021-01" db="EMBL/GenBank/DDBJ databases">
        <title>Whole genome shotgun sequence of Virgisporangium ochraceum NBRC 16418.</title>
        <authorList>
            <person name="Komaki H."/>
            <person name="Tamura T."/>
        </authorList>
    </citation>
    <scope>NUCLEOTIDE SEQUENCE</scope>
    <source>
        <strain evidence="6">NBRC 16418</strain>
    </source>
</reference>
<feature type="transmembrane region" description="Helical" evidence="5">
    <location>
        <begin position="70"/>
        <end position="89"/>
    </location>
</feature>
<dbReference type="AlphaFoldDB" id="A0A8J3ZVY1"/>
<comment type="caution">
    <text evidence="6">The sequence shown here is derived from an EMBL/GenBank/DDBJ whole genome shotgun (WGS) entry which is preliminary data.</text>
</comment>
<evidence type="ECO:0000256" key="5">
    <source>
        <dbReference type="SAM" id="Phobius"/>
    </source>
</evidence>
<feature type="transmembrane region" description="Helical" evidence="5">
    <location>
        <begin position="129"/>
        <end position="147"/>
    </location>
</feature>
<name>A0A8J3ZVY1_9ACTN</name>
<feature type="transmembrane region" description="Helical" evidence="5">
    <location>
        <begin position="95"/>
        <end position="117"/>
    </location>
</feature>
<organism evidence="6 7">
    <name type="scientific">Virgisporangium ochraceum</name>
    <dbReference type="NCBI Taxonomy" id="65505"/>
    <lineage>
        <taxon>Bacteria</taxon>
        <taxon>Bacillati</taxon>
        <taxon>Actinomycetota</taxon>
        <taxon>Actinomycetes</taxon>
        <taxon>Micromonosporales</taxon>
        <taxon>Micromonosporaceae</taxon>
        <taxon>Virgisporangium</taxon>
    </lineage>
</organism>
<evidence type="ECO:0000256" key="3">
    <source>
        <dbReference type="ARBA" id="ARBA00022989"/>
    </source>
</evidence>
<dbReference type="InterPro" id="IPR001694">
    <property type="entry name" value="NADH_UbQ_OxRdtase_su1/FPO"/>
</dbReference>
<keyword evidence="2 5" id="KW-0812">Transmembrane</keyword>
<dbReference type="RefSeq" id="WP_203930534.1">
    <property type="nucleotide sequence ID" value="NZ_BOPH01000082.1"/>
</dbReference>
<evidence type="ECO:0000256" key="1">
    <source>
        <dbReference type="ARBA" id="ARBA00004141"/>
    </source>
</evidence>
<feature type="transmembrane region" description="Helical" evidence="5">
    <location>
        <begin position="288"/>
        <end position="308"/>
    </location>
</feature>
<dbReference type="Proteomes" id="UP000635606">
    <property type="component" value="Unassembled WGS sequence"/>
</dbReference>
<protein>
    <submittedName>
        <fullName evidence="6">Formate hydrogenlyase</fullName>
    </submittedName>
</protein>
<comment type="subcellular location">
    <subcellularLocation>
        <location evidence="1">Membrane</location>
        <topology evidence="1">Multi-pass membrane protein</topology>
    </subcellularLocation>
</comment>
<sequence length="315" mass="33807">MALWLTIAQTAGYALVAPLFDGLLEWFKARLSGRRGSDPLQRYRDLIKLLRRRPSVPASASGVFQMAPSVVFTCFLLLGFALPTVFLPARPGIDLLFVVAVLGLAKFATGLAAFDAGAPFGPLSSGRQWFVHILAEPAFLIAIYVYAMSRLTTNLPAPARIGLTTESLVDDAAIPLVIGALAYVLLGEAGRLPFDNPDTNLELTMIERGTHLEYSGRLLALVTWADAMKLTFGISLVALLAWPWGIAVSAAPVPLLVATVVYLAKVCALLLGLAVWEVSRGKVRLRALYTRLMLAAGVLLFVVISLVVSRIPPGA</sequence>
<evidence type="ECO:0000313" key="6">
    <source>
        <dbReference type="EMBL" id="GIJ70636.1"/>
    </source>
</evidence>
<feature type="transmembrane region" description="Helical" evidence="5">
    <location>
        <begin position="218"/>
        <end position="242"/>
    </location>
</feature>